<sequence>MLFLFALLSASSFKVPNDDPTEPDPTITIEYSDIDKAGAGTITVTGADLAAKSEGGFDPVHVTLLYTPPTPGAAITLTTSTKVTVEDGGFTHPFTIAVKDAGSDTVFQHGVKYALTTVTVEGVDPRSGTADEAFTPTIPTLALTYSEATTTTFTLTATFTDDKSGNVKVTFKPATDTEKSVEVTIAFGETPKKTETATLTVAEAGSTTAFKIGEKYTATFTDYRVTGDEWTPTNPLTTTYASKLTPVDEEKKDGAKDPITVTCTNGMIKKALIEGDNTTQILVLTDADAKETKLSQVENKINFTITDGQCVVSYVFNDAPIKKSTVGKAQLNLGTTAFLEGALTFDGSKSVASIVAALLAVLALVF</sequence>
<comment type="caution">
    <text evidence="1">The sequence shown here is derived from an EMBL/GenBank/DDBJ whole genome shotgun (WGS) entry which is preliminary data.</text>
</comment>
<evidence type="ECO:0000313" key="1">
    <source>
        <dbReference type="EMBL" id="KAK2953369.1"/>
    </source>
</evidence>
<dbReference type="EMBL" id="JARBJD010000092">
    <property type="protein sequence ID" value="KAK2953369.1"/>
    <property type="molecule type" value="Genomic_DNA"/>
</dbReference>
<evidence type="ECO:0000313" key="2">
    <source>
        <dbReference type="Proteomes" id="UP001281761"/>
    </source>
</evidence>
<dbReference type="Proteomes" id="UP001281761">
    <property type="component" value="Unassembled WGS sequence"/>
</dbReference>
<reference evidence="1 2" key="1">
    <citation type="journal article" date="2022" name="bioRxiv">
        <title>Genomics of Preaxostyla Flagellates Illuminates Evolutionary Transitions and the Path Towards Mitochondrial Loss.</title>
        <authorList>
            <person name="Novak L.V.F."/>
            <person name="Treitli S.C."/>
            <person name="Pyrih J."/>
            <person name="Halakuc P."/>
            <person name="Pipaliya S.V."/>
            <person name="Vacek V."/>
            <person name="Brzon O."/>
            <person name="Soukal P."/>
            <person name="Eme L."/>
            <person name="Dacks J.B."/>
            <person name="Karnkowska A."/>
            <person name="Elias M."/>
            <person name="Hampl V."/>
        </authorList>
    </citation>
    <scope>NUCLEOTIDE SEQUENCE [LARGE SCALE GENOMIC DNA]</scope>
    <source>
        <strain evidence="1">NAU3</strain>
        <tissue evidence="1">Gut</tissue>
    </source>
</reference>
<name>A0ABQ9XPA6_9EUKA</name>
<gene>
    <name evidence="1" type="ORF">BLNAU_11654</name>
</gene>
<keyword evidence="2" id="KW-1185">Reference proteome</keyword>
<protein>
    <submittedName>
        <fullName evidence="1">Uncharacterized protein</fullName>
    </submittedName>
</protein>
<organism evidence="1 2">
    <name type="scientific">Blattamonas nauphoetae</name>
    <dbReference type="NCBI Taxonomy" id="2049346"/>
    <lineage>
        <taxon>Eukaryota</taxon>
        <taxon>Metamonada</taxon>
        <taxon>Preaxostyla</taxon>
        <taxon>Oxymonadida</taxon>
        <taxon>Blattamonas</taxon>
    </lineage>
</organism>
<accession>A0ABQ9XPA6</accession>
<proteinExistence type="predicted"/>